<evidence type="ECO:0000256" key="3">
    <source>
        <dbReference type="ARBA" id="ARBA00023163"/>
    </source>
</evidence>
<dbReference type="EMBL" id="BAABJO010000012">
    <property type="protein sequence ID" value="GAA5124241.1"/>
    <property type="molecule type" value="Genomic_DNA"/>
</dbReference>
<evidence type="ECO:0000259" key="4">
    <source>
        <dbReference type="PROSITE" id="PS51077"/>
    </source>
</evidence>
<evidence type="ECO:0000313" key="6">
    <source>
        <dbReference type="EMBL" id="GAA5124241.1"/>
    </source>
</evidence>
<evidence type="ECO:0000256" key="2">
    <source>
        <dbReference type="ARBA" id="ARBA00023125"/>
    </source>
</evidence>
<dbReference type="InterPro" id="IPR005471">
    <property type="entry name" value="Tscrpt_reg_IclR_N"/>
</dbReference>
<proteinExistence type="predicted"/>
<dbReference type="InterPro" id="IPR029016">
    <property type="entry name" value="GAF-like_dom_sf"/>
</dbReference>
<dbReference type="PANTHER" id="PTHR30136:SF24">
    <property type="entry name" value="HTH-TYPE TRANSCRIPTIONAL REPRESSOR ALLR"/>
    <property type="match status" value="1"/>
</dbReference>
<protein>
    <submittedName>
        <fullName evidence="6">IclR family transcriptional regulator</fullName>
    </submittedName>
</protein>
<comment type="caution">
    <text evidence="6">The sequence shown here is derived from an EMBL/GenBank/DDBJ whole genome shotgun (WGS) entry which is preliminary data.</text>
</comment>
<sequence>MYPTLDTVAPDRATGTSITRALRVVEAVAAAGDGVTAKVIARRVGIPLPSVYRAIGTLVDEGYLVRLPEARGYGLGYRVAQLHRSLAEQMRPSALVRQVLHDVHTGVGAASYLAVLRDLDVVVAHVDDCARHPRPHLMRVGEPVAPHTTAAGMAVLADLRRGPLAELSARAGPVDDAVLTRIRADGTAVETHEYQPGTAGIAAPVHDRHGVVRGALGVTVPRAELTARRSELVRAVREAAASVDQEAPAG</sequence>
<dbReference type="Pfam" id="PF09339">
    <property type="entry name" value="HTH_IclR"/>
    <property type="match status" value="1"/>
</dbReference>
<dbReference type="SUPFAM" id="SSF55781">
    <property type="entry name" value="GAF domain-like"/>
    <property type="match status" value="1"/>
</dbReference>
<dbReference type="Gene3D" id="1.10.10.10">
    <property type="entry name" value="Winged helix-like DNA-binding domain superfamily/Winged helix DNA-binding domain"/>
    <property type="match status" value="1"/>
</dbReference>
<dbReference type="PROSITE" id="PS51077">
    <property type="entry name" value="HTH_ICLR"/>
    <property type="match status" value="1"/>
</dbReference>
<dbReference type="InterPro" id="IPR050707">
    <property type="entry name" value="HTH_MetabolicPath_Reg"/>
</dbReference>
<feature type="domain" description="HTH iclR-type" evidence="4">
    <location>
        <begin position="15"/>
        <end position="77"/>
    </location>
</feature>
<name>A0ABP9NKA0_9PSEU</name>
<dbReference type="InterPro" id="IPR036388">
    <property type="entry name" value="WH-like_DNA-bd_sf"/>
</dbReference>
<dbReference type="InterPro" id="IPR036390">
    <property type="entry name" value="WH_DNA-bd_sf"/>
</dbReference>
<dbReference type="PROSITE" id="PS51078">
    <property type="entry name" value="ICLR_ED"/>
    <property type="match status" value="1"/>
</dbReference>
<dbReference type="PANTHER" id="PTHR30136">
    <property type="entry name" value="HELIX-TURN-HELIX TRANSCRIPTIONAL REGULATOR, ICLR FAMILY"/>
    <property type="match status" value="1"/>
</dbReference>
<evidence type="ECO:0000259" key="5">
    <source>
        <dbReference type="PROSITE" id="PS51078"/>
    </source>
</evidence>
<organism evidence="6 7">
    <name type="scientific">Pseudonocardia adelaidensis</name>
    <dbReference type="NCBI Taxonomy" id="648754"/>
    <lineage>
        <taxon>Bacteria</taxon>
        <taxon>Bacillati</taxon>
        <taxon>Actinomycetota</taxon>
        <taxon>Actinomycetes</taxon>
        <taxon>Pseudonocardiales</taxon>
        <taxon>Pseudonocardiaceae</taxon>
        <taxon>Pseudonocardia</taxon>
    </lineage>
</organism>
<dbReference type="SUPFAM" id="SSF46785">
    <property type="entry name" value="Winged helix' DNA-binding domain"/>
    <property type="match status" value="1"/>
</dbReference>
<reference evidence="7" key="1">
    <citation type="journal article" date="2019" name="Int. J. Syst. Evol. Microbiol.">
        <title>The Global Catalogue of Microorganisms (GCM) 10K type strain sequencing project: providing services to taxonomists for standard genome sequencing and annotation.</title>
        <authorList>
            <consortium name="The Broad Institute Genomics Platform"/>
            <consortium name="The Broad Institute Genome Sequencing Center for Infectious Disease"/>
            <person name="Wu L."/>
            <person name="Ma J."/>
        </authorList>
    </citation>
    <scope>NUCLEOTIDE SEQUENCE [LARGE SCALE GENOMIC DNA]</scope>
    <source>
        <strain evidence="7">JCM 18302</strain>
    </source>
</reference>
<keyword evidence="1" id="KW-0805">Transcription regulation</keyword>
<accession>A0ABP9NKA0</accession>
<dbReference type="Gene3D" id="3.30.450.40">
    <property type="match status" value="1"/>
</dbReference>
<evidence type="ECO:0000313" key="7">
    <source>
        <dbReference type="Proteomes" id="UP001500804"/>
    </source>
</evidence>
<evidence type="ECO:0000256" key="1">
    <source>
        <dbReference type="ARBA" id="ARBA00023015"/>
    </source>
</evidence>
<keyword evidence="3" id="KW-0804">Transcription</keyword>
<dbReference type="SMART" id="SM00346">
    <property type="entry name" value="HTH_ICLR"/>
    <property type="match status" value="1"/>
</dbReference>
<keyword evidence="7" id="KW-1185">Reference proteome</keyword>
<keyword evidence="2" id="KW-0238">DNA-binding</keyword>
<feature type="domain" description="IclR-ED" evidence="5">
    <location>
        <begin position="78"/>
        <end position="249"/>
    </location>
</feature>
<gene>
    <name evidence="6" type="ORF">GCM10023320_37190</name>
</gene>
<dbReference type="Pfam" id="PF01614">
    <property type="entry name" value="IclR_C"/>
    <property type="match status" value="1"/>
</dbReference>
<dbReference type="Proteomes" id="UP001500804">
    <property type="component" value="Unassembled WGS sequence"/>
</dbReference>
<dbReference type="InterPro" id="IPR014757">
    <property type="entry name" value="Tscrpt_reg_IclR_C"/>
</dbReference>